<dbReference type="InterPro" id="IPR027417">
    <property type="entry name" value="P-loop_NTPase"/>
</dbReference>
<feature type="compositionally biased region" description="Polar residues" evidence="1">
    <location>
        <begin position="32"/>
        <end position="45"/>
    </location>
</feature>
<name>A0A7R8WL43_9CRUS</name>
<dbReference type="AlphaFoldDB" id="A0A7R8WL43"/>
<feature type="non-terminal residue" evidence="2">
    <location>
        <position position="311"/>
    </location>
</feature>
<gene>
    <name evidence="2" type="ORF">CTOB1V02_LOCUS10390</name>
</gene>
<feature type="compositionally biased region" description="Basic and acidic residues" evidence="1">
    <location>
        <begin position="207"/>
        <end position="218"/>
    </location>
</feature>
<feature type="region of interest" description="Disordered" evidence="1">
    <location>
        <begin position="1"/>
        <end position="136"/>
    </location>
</feature>
<protein>
    <submittedName>
        <fullName evidence="2">Uncharacterized protein</fullName>
    </submittedName>
</protein>
<dbReference type="OrthoDB" id="5600252at2759"/>
<evidence type="ECO:0000313" key="2">
    <source>
        <dbReference type="EMBL" id="CAD7232555.1"/>
    </source>
</evidence>
<accession>A0A7R8WL43</accession>
<organism evidence="2">
    <name type="scientific">Cyprideis torosa</name>
    <dbReference type="NCBI Taxonomy" id="163714"/>
    <lineage>
        <taxon>Eukaryota</taxon>
        <taxon>Metazoa</taxon>
        <taxon>Ecdysozoa</taxon>
        <taxon>Arthropoda</taxon>
        <taxon>Crustacea</taxon>
        <taxon>Oligostraca</taxon>
        <taxon>Ostracoda</taxon>
        <taxon>Podocopa</taxon>
        <taxon>Podocopida</taxon>
        <taxon>Cytherocopina</taxon>
        <taxon>Cytheroidea</taxon>
        <taxon>Cytherideidae</taxon>
        <taxon>Cyprideis</taxon>
    </lineage>
</organism>
<reference evidence="2" key="1">
    <citation type="submission" date="2020-11" db="EMBL/GenBank/DDBJ databases">
        <authorList>
            <person name="Tran Van P."/>
        </authorList>
    </citation>
    <scope>NUCLEOTIDE SEQUENCE</scope>
</reference>
<feature type="compositionally biased region" description="Polar residues" evidence="1">
    <location>
        <begin position="11"/>
        <end position="23"/>
    </location>
</feature>
<dbReference type="SUPFAM" id="SSF52540">
    <property type="entry name" value="P-loop containing nucleoside triphosphate hydrolases"/>
    <property type="match status" value="1"/>
</dbReference>
<proteinExistence type="predicted"/>
<dbReference type="Gene3D" id="3.40.50.300">
    <property type="entry name" value="P-loop containing nucleotide triphosphate hydrolases"/>
    <property type="match status" value="1"/>
</dbReference>
<dbReference type="EMBL" id="OB664792">
    <property type="protein sequence ID" value="CAD7232555.1"/>
    <property type="molecule type" value="Genomic_DNA"/>
</dbReference>
<feature type="compositionally biased region" description="Polar residues" evidence="1">
    <location>
        <begin position="67"/>
        <end position="78"/>
    </location>
</feature>
<evidence type="ECO:0000256" key="1">
    <source>
        <dbReference type="SAM" id="MobiDB-lite"/>
    </source>
</evidence>
<feature type="region of interest" description="Disordered" evidence="1">
    <location>
        <begin position="149"/>
        <end position="218"/>
    </location>
</feature>
<sequence length="311" mass="34185">MASEAGGSAFQPYQRSMTQNSPSRPQPLAQKTVPQSPTQKVSLTKTALKELPSNALLRVPQHDESSMTDSSTALSHRSTPLRLAPMAEDEQKRAVIQRMQRMMKLPRPVTHADSTTDMSEDERTAPTSTVPQTEPLERLIQRHLWTPSSFATSDDLESVAGSERRQGLGRGNIAANVSRSSTPGIRELLQRKGTAPSGHGAPPDNRAPPDHRAPSEHYRAQEMQDVPSVVEGAIGVELGPADRLAREAAKAYDWPPSSGTDLWREHEEKIDRHGQDTNLPIYKCQRQIIKTISENQVIVIEGRTGCGKSTL</sequence>